<evidence type="ECO:0000256" key="8">
    <source>
        <dbReference type="HAMAP-Rule" id="MF_00182"/>
    </source>
</evidence>
<evidence type="ECO:0000256" key="6">
    <source>
        <dbReference type="ARBA" id="ARBA00022917"/>
    </source>
</evidence>
<dbReference type="RefSeq" id="WP_418891803.1">
    <property type="nucleotide sequence ID" value="NZ_JBEUWX010000002.1"/>
</dbReference>
<dbReference type="InterPro" id="IPR001555">
    <property type="entry name" value="GART_AS"/>
</dbReference>
<name>A0ABV4UGK6_9RHOO</name>
<dbReference type="InterPro" id="IPR005793">
    <property type="entry name" value="Formyl_trans_C"/>
</dbReference>
<accession>A0ABV4UGK6</accession>
<dbReference type="InterPro" id="IPR044135">
    <property type="entry name" value="Met-tRNA-FMT_C"/>
</dbReference>
<dbReference type="Gene3D" id="3.40.50.170">
    <property type="entry name" value="Formyl transferase, N-terminal domain"/>
    <property type="match status" value="1"/>
</dbReference>
<dbReference type="NCBIfam" id="TIGR00460">
    <property type="entry name" value="fmt"/>
    <property type="match status" value="1"/>
</dbReference>
<sequence length="322" mass="33659">MNLIFAGTPEFSAHALRAIEAAGYQIALVLTQPDRPSGRGMAVQASPVKRFALEQGIEVFQPVSLRDTAAQEQLRTVGADVMVVAAYGLILPQAVLDIPHFGCLNIHASLLPRWRGAAPIQRAILAGDTETGVCIMQMEAGLDTGPVLLSEALTIAPNDTAGSLHDRLADLGGRLIVDALAHLPMAMQPQSGHGVTYAAKLEKSEAVLNWRLPAVELARQVRAFNPFPGALTHLDGVPIKIWRAEVRTAADVAECAQGSSHGVVPGTVLSADKENGILVACGEGALCLLALQKAGAKRLSAAQFLAGTPVARGAVFSSPALS</sequence>
<comment type="function">
    <text evidence="1 8">Attaches a formyl group to the free amino group of methionyl-tRNA(fMet). The formyl group appears to play a dual role in the initiator identity of N-formylmethionyl-tRNA by promoting its recognition by IF2 and preventing the misappropriation of this tRNA by the elongation apparatus.</text>
</comment>
<evidence type="ECO:0000256" key="1">
    <source>
        <dbReference type="ARBA" id="ARBA00002606"/>
    </source>
</evidence>
<evidence type="ECO:0000259" key="9">
    <source>
        <dbReference type="Pfam" id="PF00551"/>
    </source>
</evidence>
<keyword evidence="5 8" id="KW-0808">Transferase</keyword>
<organism evidence="11 12">
    <name type="scientific">Dentiradicibacter hellwigii</name>
    <dbReference type="NCBI Taxonomy" id="3149053"/>
    <lineage>
        <taxon>Bacteria</taxon>
        <taxon>Pseudomonadati</taxon>
        <taxon>Pseudomonadota</taxon>
        <taxon>Betaproteobacteria</taxon>
        <taxon>Rhodocyclales</taxon>
        <taxon>Rhodocyclaceae</taxon>
        <taxon>Dentiradicibacter</taxon>
    </lineage>
</organism>
<feature type="domain" description="Formyl transferase C-terminal" evidence="10">
    <location>
        <begin position="200"/>
        <end position="307"/>
    </location>
</feature>
<evidence type="ECO:0000313" key="12">
    <source>
        <dbReference type="Proteomes" id="UP001574673"/>
    </source>
</evidence>
<evidence type="ECO:0000256" key="7">
    <source>
        <dbReference type="ARBA" id="ARBA00048558"/>
    </source>
</evidence>
<dbReference type="CDD" id="cd08704">
    <property type="entry name" value="Met_tRNA_FMT_C"/>
    <property type="match status" value="1"/>
</dbReference>
<comment type="similarity">
    <text evidence="2 8">Belongs to the Fmt family.</text>
</comment>
<dbReference type="InterPro" id="IPR011034">
    <property type="entry name" value="Formyl_transferase-like_C_sf"/>
</dbReference>
<dbReference type="HAMAP" id="MF_00182">
    <property type="entry name" value="Formyl_trans"/>
    <property type="match status" value="1"/>
</dbReference>
<evidence type="ECO:0000256" key="3">
    <source>
        <dbReference type="ARBA" id="ARBA00012261"/>
    </source>
</evidence>
<dbReference type="CDD" id="cd08646">
    <property type="entry name" value="FMT_core_Met-tRNA-FMT_N"/>
    <property type="match status" value="1"/>
</dbReference>
<dbReference type="GO" id="GO:0004479">
    <property type="term" value="F:methionyl-tRNA formyltransferase activity"/>
    <property type="evidence" value="ECO:0007669"/>
    <property type="project" value="UniProtKB-EC"/>
</dbReference>
<evidence type="ECO:0000313" key="11">
    <source>
        <dbReference type="EMBL" id="MFA9950767.1"/>
    </source>
</evidence>
<dbReference type="Pfam" id="PF00551">
    <property type="entry name" value="Formyl_trans_N"/>
    <property type="match status" value="1"/>
</dbReference>
<dbReference type="InterPro" id="IPR002376">
    <property type="entry name" value="Formyl_transf_N"/>
</dbReference>
<evidence type="ECO:0000256" key="2">
    <source>
        <dbReference type="ARBA" id="ARBA00010699"/>
    </source>
</evidence>
<dbReference type="EC" id="2.1.2.9" evidence="3 8"/>
<dbReference type="InterPro" id="IPR041711">
    <property type="entry name" value="Met-tRNA-FMT_N"/>
</dbReference>
<dbReference type="EMBL" id="JBEUWX010000002">
    <property type="protein sequence ID" value="MFA9950767.1"/>
    <property type="molecule type" value="Genomic_DNA"/>
</dbReference>
<dbReference type="InterPro" id="IPR036477">
    <property type="entry name" value="Formyl_transf_N_sf"/>
</dbReference>
<dbReference type="PANTHER" id="PTHR11138">
    <property type="entry name" value="METHIONYL-TRNA FORMYLTRANSFERASE"/>
    <property type="match status" value="1"/>
</dbReference>
<protein>
    <recommendedName>
        <fullName evidence="4 8">Methionyl-tRNA formyltransferase</fullName>
        <ecNumber evidence="3 8">2.1.2.9</ecNumber>
    </recommendedName>
</protein>
<dbReference type="InterPro" id="IPR037022">
    <property type="entry name" value="Formyl_trans_C_sf"/>
</dbReference>
<feature type="domain" description="Formyl transferase N-terminal" evidence="9">
    <location>
        <begin position="4"/>
        <end position="180"/>
    </location>
</feature>
<evidence type="ECO:0000256" key="4">
    <source>
        <dbReference type="ARBA" id="ARBA00016014"/>
    </source>
</evidence>
<proteinExistence type="inferred from homology"/>
<comment type="catalytic activity">
    <reaction evidence="7 8">
        <text>L-methionyl-tRNA(fMet) + (6R)-10-formyltetrahydrofolate = N-formyl-L-methionyl-tRNA(fMet) + (6S)-5,6,7,8-tetrahydrofolate + H(+)</text>
        <dbReference type="Rhea" id="RHEA:24380"/>
        <dbReference type="Rhea" id="RHEA-COMP:9952"/>
        <dbReference type="Rhea" id="RHEA-COMP:9953"/>
        <dbReference type="ChEBI" id="CHEBI:15378"/>
        <dbReference type="ChEBI" id="CHEBI:57453"/>
        <dbReference type="ChEBI" id="CHEBI:78530"/>
        <dbReference type="ChEBI" id="CHEBI:78844"/>
        <dbReference type="ChEBI" id="CHEBI:195366"/>
        <dbReference type="EC" id="2.1.2.9"/>
    </reaction>
</comment>
<dbReference type="SUPFAM" id="SSF50486">
    <property type="entry name" value="FMT C-terminal domain-like"/>
    <property type="match status" value="1"/>
</dbReference>
<keyword evidence="12" id="KW-1185">Reference proteome</keyword>
<dbReference type="PROSITE" id="PS00373">
    <property type="entry name" value="GART"/>
    <property type="match status" value="1"/>
</dbReference>
<evidence type="ECO:0000259" key="10">
    <source>
        <dbReference type="Pfam" id="PF02911"/>
    </source>
</evidence>
<dbReference type="Pfam" id="PF02911">
    <property type="entry name" value="Formyl_trans_C"/>
    <property type="match status" value="1"/>
</dbReference>
<evidence type="ECO:0000256" key="5">
    <source>
        <dbReference type="ARBA" id="ARBA00022679"/>
    </source>
</evidence>
<gene>
    <name evidence="8 11" type="primary">fmt</name>
    <name evidence="11" type="ORF">ABCS64_10625</name>
</gene>
<dbReference type="PANTHER" id="PTHR11138:SF5">
    <property type="entry name" value="METHIONYL-TRNA FORMYLTRANSFERASE, MITOCHONDRIAL"/>
    <property type="match status" value="1"/>
</dbReference>
<reference evidence="12" key="1">
    <citation type="submission" date="2024-06" db="EMBL/GenBank/DDBJ databases">
        <title>Radixoralia hellwigii gen. nov., sp nov., isolated from a root canal in the human oral cavity.</title>
        <authorList>
            <person name="Bartsch S."/>
            <person name="Wittmer A."/>
            <person name="Schulz A.-K."/>
            <person name="Neumann-Schaal M."/>
            <person name="Wolf J."/>
            <person name="Gronow S."/>
            <person name="Tennert C."/>
            <person name="Haecker G."/>
            <person name="Cieplik F."/>
            <person name="Al-Ahmad A."/>
        </authorList>
    </citation>
    <scope>NUCLEOTIDE SEQUENCE [LARGE SCALE GENOMIC DNA]</scope>
    <source>
        <strain evidence="12">Wk13</strain>
    </source>
</reference>
<dbReference type="InterPro" id="IPR005794">
    <property type="entry name" value="Fmt"/>
</dbReference>
<dbReference type="SUPFAM" id="SSF53328">
    <property type="entry name" value="Formyltransferase"/>
    <property type="match status" value="1"/>
</dbReference>
<comment type="caution">
    <text evidence="11">The sequence shown here is derived from an EMBL/GenBank/DDBJ whole genome shotgun (WGS) entry which is preliminary data.</text>
</comment>
<feature type="binding site" evidence="8">
    <location>
        <begin position="109"/>
        <end position="112"/>
    </location>
    <ligand>
        <name>(6S)-5,6,7,8-tetrahydrofolate</name>
        <dbReference type="ChEBI" id="CHEBI:57453"/>
    </ligand>
</feature>
<dbReference type="Proteomes" id="UP001574673">
    <property type="component" value="Unassembled WGS sequence"/>
</dbReference>
<dbReference type="Gene3D" id="3.10.25.10">
    <property type="entry name" value="Formyl transferase, C-terminal domain"/>
    <property type="match status" value="1"/>
</dbReference>
<keyword evidence="6 8" id="KW-0648">Protein biosynthesis</keyword>